<dbReference type="InterPro" id="IPR018490">
    <property type="entry name" value="cNMP-bd_dom_sf"/>
</dbReference>
<dbReference type="Pfam" id="PF03412">
    <property type="entry name" value="Peptidase_C39"/>
    <property type="match status" value="1"/>
</dbReference>
<feature type="region of interest" description="Disordered" evidence="9">
    <location>
        <begin position="1"/>
        <end position="21"/>
    </location>
</feature>
<dbReference type="Gene3D" id="3.90.70.10">
    <property type="entry name" value="Cysteine proteinases"/>
    <property type="match status" value="1"/>
</dbReference>
<gene>
    <name evidence="14" type="ORF">H6G14_04300</name>
</gene>
<dbReference type="Pfam" id="PF00664">
    <property type="entry name" value="ABC_membrane"/>
    <property type="match status" value="1"/>
</dbReference>
<evidence type="ECO:0000256" key="8">
    <source>
        <dbReference type="ARBA" id="ARBA00023136"/>
    </source>
</evidence>
<evidence type="ECO:0000256" key="3">
    <source>
        <dbReference type="ARBA" id="ARBA00022741"/>
    </source>
</evidence>
<feature type="domain" description="Peptidase C39" evidence="13">
    <location>
        <begin position="341"/>
        <end position="460"/>
    </location>
</feature>
<feature type="transmembrane region" description="Helical" evidence="10">
    <location>
        <begin position="493"/>
        <end position="515"/>
    </location>
</feature>
<dbReference type="CDD" id="cd02418">
    <property type="entry name" value="Peptidase_C39B"/>
    <property type="match status" value="1"/>
</dbReference>
<evidence type="ECO:0000256" key="5">
    <source>
        <dbReference type="ARBA" id="ARBA00022807"/>
    </source>
</evidence>
<dbReference type="SUPFAM" id="SSF90123">
    <property type="entry name" value="ABC transporter transmembrane region"/>
    <property type="match status" value="1"/>
</dbReference>
<feature type="domain" description="ABC transmembrane type-1" evidence="12">
    <location>
        <begin position="493"/>
        <end position="772"/>
    </location>
</feature>
<dbReference type="InterPro" id="IPR017871">
    <property type="entry name" value="ABC_transporter-like_CS"/>
</dbReference>
<evidence type="ECO:0000256" key="10">
    <source>
        <dbReference type="SAM" id="Phobius"/>
    </source>
</evidence>
<keyword evidence="3" id="KW-0547">Nucleotide-binding</keyword>
<feature type="transmembrane region" description="Helical" evidence="10">
    <location>
        <begin position="527"/>
        <end position="544"/>
    </location>
</feature>
<dbReference type="CDD" id="cd18568">
    <property type="entry name" value="ABC_6TM_HetC_like"/>
    <property type="match status" value="1"/>
</dbReference>
<keyword evidence="5" id="KW-0645">Protease</keyword>
<keyword evidence="6 14" id="KW-0067">ATP-binding</keyword>
<evidence type="ECO:0000256" key="9">
    <source>
        <dbReference type="SAM" id="MobiDB-lite"/>
    </source>
</evidence>
<dbReference type="Pfam" id="PF00005">
    <property type="entry name" value="ABC_tran"/>
    <property type="match status" value="1"/>
</dbReference>
<evidence type="ECO:0000256" key="1">
    <source>
        <dbReference type="ARBA" id="ARBA00004651"/>
    </source>
</evidence>
<dbReference type="Gene3D" id="3.40.50.300">
    <property type="entry name" value="P-loop containing nucleotide triphosphate hydrolases"/>
    <property type="match status" value="1"/>
</dbReference>
<dbReference type="InterPro" id="IPR014710">
    <property type="entry name" value="RmlC-like_jellyroll"/>
</dbReference>
<comment type="caution">
    <text evidence="14">The sequence shown here is derived from an EMBL/GenBank/DDBJ whole genome shotgun (WGS) entry which is preliminary data.</text>
</comment>
<comment type="subcellular location">
    <subcellularLocation>
        <location evidence="1">Cell membrane</location>
        <topology evidence="1">Multi-pass membrane protein</topology>
    </subcellularLocation>
</comment>
<name>A0ABR8B8V0_9NOSO</name>
<feature type="domain" description="ABC transporter" evidence="11">
    <location>
        <begin position="806"/>
        <end position="1042"/>
    </location>
</feature>
<keyword evidence="8 10" id="KW-0472">Membrane</keyword>
<evidence type="ECO:0000313" key="15">
    <source>
        <dbReference type="Proteomes" id="UP000621307"/>
    </source>
</evidence>
<dbReference type="Proteomes" id="UP000621307">
    <property type="component" value="Unassembled WGS sequence"/>
</dbReference>
<keyword evidence="4" id="KW-0378">Hydrolase</keyword>
<reference evidence="14 15" key="1">
    <citation type="journal article" date="2020" name="ISME J.">
        <title>Comparative genomics reveals insights into cyanobacterial evolution and habitat adaptation.</title>
        <authorList>
            <person name="Chen M.Y."/>
            <person name="Teng W.K."/>
            <person name="Zhao L."/>
            <person name="Hu C.X."/>
            <person name="Zhou Y.K."/>
            <person name="Han B.P."/>
            <person name="Song L.R."/>
            <person name="Shu W.S."/>
        </authorList>
    </citation>
    <scope>NUCLEOTIDE SEQUENCE [LARGE SCALE GENOMIC DNA]</scope>
    <source>
        <strain evidence="14 15">FACHB-3921</strain>
    </source>
</reference>
<accession>A0ABR8B8V0</accession>
<sequence length="1044" mass="116666">MNPSSSLRVQGGLPKDPSDQLSPTPEAAILSLLRLVAGDTSLVSELSQNWVVREFQLGDELANYVVDAATTDSSNVIYLVGQGRVRLLGFNQTLGREVSTQLVSAEQTFGADHYFCQQTLPYRAIAASDGFVLSTTTSELKPWLQAIPQLKNYLQRLTSERQTLIFFKTYTKLHSLKTKKLQELLPYLIAKHIPNGTTLSEATPPEKGRFWLGSGQVQSISIASFLPVVGDSWGYPESTLPDGTAQTDLLVYQLSAENWDLARAIAPDYFTESYQQVEAPVEVVNVVPADSKPQIALPKLQNLRSPTAPAIATSDIEDIDFPQGVKQHKSRSSYSYPFIQQQSSSDCGAACLAMISQYWGKRLSLYSLRNLAQVDRNGASLEGLTVAAQTLGYDVLPVRGSLQKLEWHYNPWVAHWQGNHYVVVWQIKGDRILISDPAVGRKWVSRPQFETSWTGYALLLDPTERFQALKSEKFSLGRYGQTLWNYRTVLRQIILASLLVQVFGLATPLFTQVIIDQVMPIKNLPNLHIFAFSFLCLGIWRTVLTAQHQNLLDYFANRIDLNLIGNFINYTLQLPLQFFASRQVDDIISRVQENRKIQLFISRRAIGAAVDILMVVTYLGLMTYYSWQLTLLVLSWIIPVVILTVVASPYLKQASREISQESARQHSSIVEMMTGVATVKTATAERPLQKYWEERFLKMLKARLRGQKLAHRLQVTRTLINHVGSTLVLWFGATLVMGGKMSLGQFVAFNMLTGNVTHPVLSLVGLWDEFQEILISVERLNDVYAAVPEASSQTTLLVMPPIRGEVRFENVSFRYNSFQERNALQNISFGVKPQQTIGIIGQSGSGKSTLANLLAGLYRPDTGRIWIDGHDMAGVSPQSWRTQVGLVAQDSFLFSGTILENITLHDQELSLIQAIAAAKLSGAHDFIQALPLGYDTQVGERGFMLSGGQRQKIAIARALVRNPKILILDEATSGLDAESERRFQQNLAQISQERTTFIVSHRLSTVRYADHIFVIDQGMVIEHGTHQELMAIAGLYHHLAQLQL</sequence>
<keyword evidence="5" id="KW-0788">Thiol protease</keyword>
<dbReference type="SUPFAM" id="SSF51206">
    <property type="entry name" value="cAMP-binding domain-like"/>
    <property type="match status" value="1"/>
</dbReference>
<feature type="transmembrane region" description="Helical" evidence="10">
    <location>
        <begin position="605"/>
        <end position="627"/>
    </location>
</feature>
<dbReference type="PROSITE" id="PS50929">
    <property type="entry name" value="ABC_TM1F"/>
    <property type="match status" value="1"/>
</dbReference>
<proteinExistence type="predicted"/>
<dbReference type="InterPro" id="IPR027417">
    <property type="entry name" value="P-loop_NTPase"/>
</dbReference>
<dbReference type="InterPro" id="IPR011527">
    <property type="entry name" value="ABC1_TM_dom"/>
</dbReference>
<protein>
    <submittedName>
        <fullName evidence="14">ATP-binding cassette domain-containing protein</fullName>
    </submittedName>
</protein>
<dbReference type="PANTHER" id="PTHR43394:SF1">
    <property type="entry name" value="ATP-BINDING CASSETTE SUB-FAMILY B MEMBER 10, MITOCHONDRIAL"/>
    <property type="match status" value="1"/>
</dbReference>
<evidence type="ECO:0000256" key="7">
    <source>
        <dbReference type="ARBA" id="ARBA00022989"/>
    </source>
</evidence>
<evidence type="ECO:0000313" key="14">
    <source>
        <dbReference type="EMBL" id="MBD2250532.1"/>
    </source>
</evidence>
<dbReference type="InterPro" id="IPR039421">
    <property type="entry name" value="Type_1_exporter"/>
</dbReference>
<evidence type="ECO:0000256" key="4">
    <source>
        <dbReference type="ARBA" id="ARBA00022801"/>
    </source>
</evidence>
<keyword evidence="7 10" id="KW-1133">Transmembrane helix</keyword>
<dbReference type="SMART" id="SM00382">
    <property type="entry name" value="AAA"/>
    <property type="match status" value="1"/>
</dbReference>
<dbReference type="PANTHER" id="PTHR43394">
    <property type="entry name" value="ATP-DEPENDENT PERMEASE MDL1, MITOCHONDRIAL"/>
    <property type="match status" value="1"/>
</dbReference>
<evidence type="ECO:0000256" key="6">
    <source>
        <dbReference type="ARBA" id="ARBA00022840"/>
    </source>
</evidence>
<evidence type="ECO:0000259" key="11">
    <source>
        <dbReference type="PROSITE" id="PS50893"/>
    </source>
</evidence>
<dbReference type="InterPro" id="IPR005074">
    <property type="entry name" value="Peptidase_C39"/>
</dbReference>
<evidence type="ECO:0000259" key="12">
    <source>
        <dbReference type="PROSITE" id="PS50929"/>
    </source>
</evidence>
<dbReference type="PROSITE" id="PS50990">
    <property type="entry name" value="PEPTIDASE_C39"/>
    <property type="match status" value="1"/>
</dbReference>
<dbReference type="SUPFAM" id="SSF52540">
    <property type="entry name" value="P-loop containing nucleoside triphosphate hydrolases"/>
    <property type="match status" value="1"/>
</dbReference>
<dbReference type="PROSITE" id="PS00211">
    <property type="entry name" value="ABC_TRANSPORTER_1"/>
    <property type="match status" value="1"/>
</dbReference>
<dbReference type="Gene3D" id="1.20.1560.10">
    <property type="entry name" value="ABC transporter type 1, transmembrane domain"/>
    <property type="match status" value="1"/>
</dbReference>
<evidence type="ECO:0000256" key="2">
    <source>
        <dbReference type="ARBA" id="ARBA00022692"/>
    </source>
</evidence>
<dbReference type="InterPro" id="IPR003439">
    <property type="entry name" value="ABC_transporter-like_ATP-bd"/>
</dbReference>
<evidence type="ECO:0000259" key="13">
    <source>
        <dbReference type="PROSITE" id="PS50990"/>
    </source>
</evidence>
<keyword evidence="15" id="KW-1185">Reference proteome</keyword>
<dbReference type="GO" id="GO:0005524">
    <property type="term" value="F:ATP binding"/>
    <property type="evidence" value="ECO:0007669"/>
    <property type="project" value="UniProtKB-KW"/>
</dbReference>
<organism evidence="14 15">
    <name type="scientific">Nostoc parmelioides FACHB-3921</name>
    <dbReference type="NCBI Taxonomy" id="2692909"/>
    <lineage>
        <taxon>Bacteria</taxon>
        <taxon>Bacillati</taxon>
        <taxon>Cyanobacteriota</taxon>
        <taxon>Cyanophyceae</taxon>
        <taxon>Nostocales</taxon>
        <taxon>Nostocaceae</taxon>
        <taxon>Nostoc</taxon>
    </lineage>
</organism>
<dbReference type="RefSeq" id="WP_190565906.1">
    <property type="nucleotide sequence ID" value="NZ_JACJQL010000003.1"/>
</dbReference>
<dbReference type="EMBL" id="JACJQL010000003">
    <property type="protein sequence ID" value="MBD2250532.1"/>
    <property type="molecule type" value="Genomic_DNA"/>
</dbReference>
<dbReference type="InterPro" id="IPR003593">
    <property type="entry name" value="AAA+_ATPase"/>
</dbReference>
<dbReference type="PROSITE" id="PS50893">
    <property type="entry name" value="ABC_TRANSPORTER_2"/>
    <property type="match status" value="1"/>
</dbReference>
<dbReference type="InterPro" id="IPR036640">
    <property type="entry name" value="ABC1_TM_sf"/>
</dbReference>
<keyword evidence="2 10" id="KW-0812">Transmembrane</keyword>
<feature type="transmembrane region" description="Helical" evidence="10">
    <location>
        <begin position="633"/>
        <end position="651"/>
    </location>
</feature>
<dbReference type="Gene3D" id="2.60.120.10">
    <property type="entry name" value="Jelly Rolls"/>
    <property type="match status" value="1"/>
</dbReference>